<protein>
    <submittedName>
        <fullName evidence="1">Uncharacterized protein</fullName>
    </submittedName>
</protein>
<name>A0AA97EQZ5_9FLAO</name>
<proteinExistence type="predicted"/>
<keyword evidence="2" id="KW-1185">Reference proteome</keyword>
<dbReference type="EMBL" id="CP136521">
    <property type="protein sequence ID" value="WOD44885.1"/>
    <property type="molecule type" value="Genomic_DNA"/>
</dbReference>
<gene>
    <name evidence="1" type="ORF">RNZ46_06355</name>
</gene>
<sequence length="261" mass="29818">MNNRNFLKVLWVSIALIYLNSCQKDNYPNPEKTTKNYSFTIPSKLNFSFKQQAGNGKSILPYSNNLTLTNISNKTIFGEYVIYAFKDDNKIYNNLSFIKSAHIEGLKANESIDSVQLLPTDILFSDNNLIASIINFKDSLNDHKFNGIYTGELNILKPIENKKPSFIRSITCNGFIDFQGKFNFYTQDSEESNIVSFTGNFNTDDLITGHIKKEDNTILSQLTNIDSLTNTQLSENKLTGHFKFNENSEERILKITLTRQN</sequence>
<dbReference type="KEGG" id="hws:RNZ46_06355"/>
<accession>A0AA97EQZ5</accession>
<evidence type="ECO:0000313" key="2">
    <source>
        <dbReference type="Proteomes" id="UP001302486"/>
    </source>
</evidence>
<organism evidence="1 2">
    <name type="scientific">Hwangdonia lutea</name>
    <dbReference type="NCBI Taxonomy" id="3075823"/>
    <lineage>
        <taxon>Bacteria</taxon>
        <taxon>Pseudomonadati</taxon>
        <taxon>Bacteroidota</taxon>
        <taxon>Flavobacteriia</taxon>
        <taxon>Flavobacteriales</taxon>
        <taxon>Flavobacteriaceae</taxon>
        <taxon>Hwangdonia</taxon>
    </lineage>
</organism>
<reference evidence="2" key="1">
    <citation type="submission" date="2024-06" db="EMBL/GenBank/DDBJ databases">
        <title>Hwangdonia haimaensis gen. nov., sp. nov., a member of the family Flavobacteriaceae isolated from the haima cold seep.</title>
        <authorList>
            <person name="Li J."/>
        </authorList>
    </citation>
    <scope>NUCLEOTIDE SEQUENCE [LARGE SCALE GENOMIC DNA]</scope>
    <source>
        <strain evidence="2">SCSIO 19198</strain>
    </source>
</reference>
<dbReference type="AlphaFoldDB" id="A0AA97EQZ5"/>
<evidence type="ECO:0000313" key="1">
    <source>
        <dbReference type="EMBL" id="WOD44885.1"/>
    </source>
</evidence>
<dbReference type="Proteomes" id="UP001302486">
    <property type="component" value="Chromosome"/>
</dbReference>
<dbReference type="RefSeq" id="WP_316984543.1">
    <property type="nucleotide sequence ID" value="NZ_CP136521.1"/>
</dbReference>